<evidence type="ECO:0000313" key="2">
    <source>
        <dbReference type="EMBL" id="ANI93209.1"/>
    </source>
</evidence>
<dbReference type="RefSeq" id="WP_067472848.1">
    <property type="nucleotide sequence ID" value="NZ_CP015961.1"/>
</dbReference>
<reference evidence="2 3" key="1">
    <citation type="submission" date="2016-06" db="EMBL/GenBank/DDBJ databases">
        <title>Complete genome sequence of a saline-alkali tolerant type strain Dietzia timorensis ID05-A0528T.</title>
        <authorList>
            <person name="Wu X."/>
        </authorList>
    </citation>
    <scope>NUCLEOTIDE SEQUENCE [LARGE SCALE GENOMIC DNA]</scope>
    <source>
        <strain evidence="2 3">ID05-A0528</strain>
    </source>
</reference>
<dbReference type="Gene3D" id="3.40.50.300">
    <property type="entry name" value="P-loop containing nucleotide triphosphate hydrolases"/>
    <property type="match status" value="1"/>
</dbReference>
<dbReference type="EMBL" id="CP015961">
    <property type="protein sequence ID" value="ANI93209.1"/>
    <property type="molecule type" value="Genomic_DNA"/>
</dbReference>
<dbReference type="Proteomes" id="UP000186104">
    <property type="component" value="Chromosome"/>
</dbReference>
<dbReference type="SUPFAM" id="SSF52540">
    <property type="entry name" value="P-loop containing nucleoside triphosphate hydrolases"/>
    <property type="match status" value="1"/>
</dbReference>
<dbReference type="OrthoDB" id="2020141at2"/>
<accession>A0A173LNI1</accession>
<dbReference type="Pfam" id="PF13191">
    <property type="entry name" value="AAA_16"/>
    <property type="match status" value="1"/>
</dbReference>
<gene>
    <name evidence="2" type="ORF">BJL86_2445</name>
</gene>
<organism evidence="2 3">
    <name type="scientific">Dietzia timorensis</name>
    <dbReference type="NCBI Taxonomy" id="499555"/>
    <lineage>
        <taxon>Bacteria</taxon>
        <taxon>Bacillati</taxon>
        <taxon>Actinomycetota</taxon>
        <taxon>Actinomycetes</taxon>
        <taxon>Mycobacteriales</taxon>
        <taxon>Dietziaceae</taxon>
        <taxon>Dietzia</taxon>
    </lineage>
</organism>
<evidence type="ECO:0000259" key="1">
    <source>
        <dbReference type="Pfam" id="PF13191"/>
    </source>
</evidence>
<keyword evidence="3" id="KW-1185">Reference proteome</keyword>
<dbReference type="KEGG" id="dtm:BJL86_2445"/>
<dbReference type="AlphaFoldDB" id="A0A173LNI1"/>
<dbReference type="InterPro" id="IPR041664">
    <property type="entry name" value="AAA_16"/>
</dbReference>
<sequence length="408" mass="44652">MSTANAAPGRQANPFRPGFGRMPPIVAGRDIHIGRITDAMVDGGGEHFLLRGHRGMGKTVLLSLAVDAALEQGWLPLSTTASSTLVEKIIHTEIPEMLRTLEGGKSERAQVTGVQIASVGQISTTRTKIHPSKPTLESRLRELVDTAAAVTGRPTGVLLTVDEMHRQALEDLAEIAAVTQTLTRDNFPIVFVGAGLPPNVHALLEEPRTTFLRRAQSIELGPLGLPDTRTALLDPFYDAGRRISDDAADLAAQVTQSNPHLIQLFGRELWDSVSEREAGDAATVDVDDVTTAIPRFREHMRQQLHWTALKGLTERQREYLTAAAQFELPTEARTVRERLGWTEQTANNTLTALVSAGVMYRPQHGRLDFAVPYLQEHVYTEGTSIPDLAPIHKPPRHSEIAKLLFPGS</sequence>
<dbReference type="InterPro" id="IPR027417">
    <property type="entry name" value="P-loop_NTPase"/>
</dbReference>
<evidence type="ECO:0000313" key="3">
    <source>
        <dbReference type="Proteomes" id="UP000186104"/>
    </source>
</evidence>
<proteinExistence type="predicted"/>
<name>A0A173LNI1_9ACTN</name>
<protein>
    <recommendedName>
        <fullName evidence="1">Orc1-like AAA ATPase domain-containing protein</fullName>
    </recommendedName>
</protein>
<dbReference type="STRING" id="499555.BJL86_2445"/>
<feature type="domain" description="Orc1-like AAA ATPase" evidence="1">
    <location>
        <begin position="27"/>
        <end position="191"/>
    </location>
</feature>